<dbReference type="InterPro" id="IPR035903">
    <property type="entry name" value="HesB-like_dom_sf"/>
</dbReference>
<dbReference type="PANTHER" id="PTHR47265">
    <property type="entry name" value="IRON-SULFUR ASSEMBLY PROTEIN ISCA, CHLOROPLASTIC"/>
    <property type="match status" value="1"/>
</dbReference>
<feature type="chain" id="PRO_5035196240" description="Core domain-containing protein" evidence="1">
    <location>
        <begin position="29"/>
        <end position="177"/>
    </location>
</feature>
<proteinExistence type="predicted"/>
<evidence type="ECO:0000259" key="2">
    <source>
        <dbReference type="Pfam" id="PF01521"/>
    </source>
</evidence>
<dbReference type="OMA" id="INNNVMD"/>
<evidence type="ECO:0000313" key="3">
    <source>
        <dbReference type="EMBL" id="KAG8465280.1"/>
    </source>
</evidence>
<accession>A0A8J5XTR5</accession>
<dbReference type="AlphaFoldDB" id="A0A8J5XTR5"/>
<dbReference type="InterPro" id="IPR017870">
    <property type="entry name" value="FeS_cluster_insertion_CS"/>
</dbReference>
<dbReference type="GO" id="GO:0030674">
    <property type="term" value="F:protein-macromolecule adaptor activity"/>
    <property type="evidence" value="ECO:0007669"/>
    <property type="project" value="TreeGrafter"/>
</dbReference>
<dbReference type="EMBL" id="JAGTXO010000010">
    <property type="protein sequence ID" value="KAG8465280.1"/>
    <property type="molecule type" value="Genomic_DNA"/>
</dbReference>
<dbReference type="Proteomes" id="UP000751190">
    <property type="component" value="Unassembled WGS sequence"/>
</dbReference>
<keyword evidence="1" id="KW-0732">Signal</keyword>
<name>A0A8J5XTR5_DIALT</name>
<dbReference type="InterPro" id="IPR031108">
    <property type="entry name" value="IscA_plant_cyanobact"/>
</dbReference>
<organism evidence="3 4">
    <name type="scientific">Diacronema lutheri</name>
    <name type="common">Unicellular marine alga</name>
    <name type="synonym">Monochrysis lutheri</name>
    <dbReference type="NCBI Taxonomy" id="2081491"/>
    <lineage>
        <taxon>Eukaryota</taxon>
        <taxon>Haptista</taxon>
        <taxon>Haptophyta</taxon>
        <taxon>Pavlovophyceae</taxon>
        <taxon>Pavlovales</taxon>
        <taxon>Pavlovaceae</taxon>
        <taxon>Diacronema</taxon>
    </lineage>
</organism>
<dbReference type="Gene3D" id="2.60.300.12">
    <property type="entry name" value="HesB-like domain"/>
    <property type="match status" value="1"/>
</dbReference>
<comment type="caution">
    <text evidence="3">The sequence shown here is derived from an EMBL/GenBank/DDBJ whole genome shotgun (WGS) entry which is preliminary data.</text>
</comment>
<dbReference type="OrthoDB" id="333486at2759"/>
<dbReference type="InterPro" id="IPR016092">
    <property type="entry name" value="ATAP"/>
</dbReference>
<dbReference type="GO" id="GO:0016226">
    <property type="term" value="P:iron-sulfur cluster assembly"/>
    <property type="evidence" value="ECO:0007669"/>
    <property type="project" value="InterPro"/>
</dbReference>
<dbReference type="PANTHER" id="PTHR47265:SF1">
    <property type="entry name" value="IRON-SULFUR ASSEMBLY PROTEIN ISCA, CHLOROPLASTIC"/>
    <property type="match status" value="1"/>
</dbReference>
<keyword evidence="4" id="KW-1185">Reference proteome</keyword>
<feature type="domain" description="Core" evidence="2">
    <location>
        <begin position="69"/>
        <end position="172"/>
    </location>
</feature>
<dbReference type="Pfam" id="PF01521">
    <property type="entry name" value="Fe-S_biosyn"/>
    <property type="match status" value="1"/>
</dbReference>
<evidence type="ECO:0000313" key="4">
    <source>
        <dbReference type="Proteomes" id="UP000751190"/>
    </source>
</evidence>
<dbReference type="SUPFAM" id="SSF89360">
    <property type="entry name" value="HesB-like domain"/>
    <property type="match status" value="1"/>
</dbReference>
<dbReference type="GO" id="GO:0009570">
    <property type="term" value="C:chloroplast stroma"/>
    <property type="evidence" value="ECO:0007669"/>
    <property type="project" value="TreeGrafter"/>
</dbReference>
<sequence length="177" mass="18233">MVNMVPALRRRHACALVAAVALAHVAHAVAAAPARARSSAFVAARAAPRARRTAVALADVLVGSEQEMIAISPAAMAQLVALKEGSGGEVVLRMGVRSGGCSGMSYVMDMIAPDAIGEQDVVIAYPEHGLRCVIDPKSSIFLYGLQLDYSSKLIGGGFGFKNPNAESTCGCGSSFSV</sequence>
<evidence type="ECO:0000256" key="1">
    <source>
        <dbReference type="SAM" id="SignalP"/>
    </source>
</evidence>
<feature type="signal peptide" evidence="1">
    <location>
        <begin position="1"/>
        <end position="28"/>
    </location>
</feature>
<dbReference type="PROSITE" id="PS01152">
    <property type="entry name" value="HESB"/>
    <property type="match status" value="1"/>
</dbReference>
<reference evidence="3" key="1">
    <citation type="submission" date="2021-05" db="EMBL/GenBank/DDBJ databases">
        <title>The genome of the haptophyte Pavlova lutheri (Diacronema luteri, Pavlovales) - a model for lipid biosynthesis in eukaryotic algae.</title>
        <authorList>
            <person name="Hulatt C.J."/>
            <person name="Posewitz M.C."/>
        </authorList>
    </citation>
    <scope>NUCLEOTIDE SEQUENCE</scope>
    <source>
        <strain evidence="3">NIVA-4/92</strain>
    </source>
</reference>
<dbReference type="InterPro" id="IPR000361">
    <property type="entry name" value="ATAP_core_dom"/>
</dbReference>
<dbReference type="NCBIfam" id="TIGR00049">
    <property type="entry name" value="iron-sulfur cluster assembly accessory protein"/>
    <property type="match status" value="1"/>
</dbReference>
<dbReference type="GO" id="GO:0051536">
    <property type="term" value="F:iron-sulfur cluster binding"/>
    <property type="evidence" value="ECO:0007669"/>
    <property type="project" value="InterPro"/>
</dbReference>
<protein>
    <recommendedName>
        <fullName evidence="2">Core domain-containing protein</fullName>
    </recommendedName>
</protein>
<gene>
    <name evidence="3" type="ORF">KFE25_002587</name>
</gene>